<dbReference type="PANTHER" id="PTHR46715:SF1">
    <property type="entry name" value="1-PHOSPHATIDYLINOSITOL 3-PHOSPHATE 5-KINASE"/>
    <property type="match status" value="1"/>
</dbReference>
<name>A0AAE1Z9G8_SCHME</name>
<reference evidence="6" key="1">
    <citation type="submission" date="2022-04" db="EMBL/GenBank/DDBJ databases">
        <authorList>
            <person name="Xu L."/>
            <person name="Lv Z."/>
        </authorList>
    </citation>
    <scope>NUCLEOTIDE SEQUENCE</scope>
    <source>
        <strain evidence="6">LV_2022a</strain>
    </source>
</reference>
<dbReference type="GO" id="GO:0031410">
    <property type="term" value="C:cytoplasmic vesicle"/>
    <property type="evidence" value="ECO:0007669"/>
    <property type="project" value="TreeGrafter"/>
</dbReference>
<comment type="caution">
    <text evidence="6">The sequence shown here is derived from an EMBL/GenBank/DDBJ whole genome shotgun (WGS) entry which is preliminary data.</text>
</comment>
<dbReference type="GO" id="GO:0000285">
    <property type="term" value="F:1-phosphatidylinositol-3-phosphate 5-kinase activity"/>
    <property type="evidence" value="ECO:0007669"/>
    <property type="project" value="InterPro"/>
</dbReference>
<dbReference type="GO" id="GO:1903426">
    <property type="term" value="P:regulation of reactive oxygen species biosynthetic process"/>
    <property type="evidence" value="ECO:0007669"/>
    <property type="project" value="TreeGrafter"/>
</dbReference>
<dbReference type="GO" id="GO:0008270">
    <property type="term" value="F:zinc ion binding"/>
    <property type="evidence" value="ECO:0007669"/>
    <property type="project" value="UniProtKB-KW"/>
</dbReference>
<evidence type="ECO:0000313" key="7">
    <source>
        <dbReference type="Proteomes" id="UP001292079"/>
    </source>
</evidence>
<dbReference type="Pfam" id="PF01363">
    <property type="entry name" value="FYVE"/>
    <property type="match status" value="1"/>
</dbReference>
<feature type="domain" description="FYVE-type" evidence="5">
    <location>
        <begin position="113"/>
        <end position="173"/>
    </location>
</feature>
<dbReference type="SMART" id="SM00064">
    <property type="entry name" value="FYVE"/>
    <property type="match status" value="1"/>
</dbReference>
<dbReference type="GO" id="GO:0090385">
    <property type="term" value="P:phagosome-lysosome fusion"/>
    <property type="evidence" value="ECO:0007669"/>
    <property type="project" value="TreeGrafter"/>
</dbReference>
<dbReference type="InterPro" id="IPR000306">
    <property type="entry name" value="Znf_FYVE"/>
</dbReference>
<dbReference type="GO" id="GO:0052810">
    <property type="term" value="F:1-phosphatidylinositol-5-kinase activity"/>
    <property type="evidence" value="ECO:0007669"/>
    <property type="project" value="TreeGrafter"/>
</dbReference>
<dbReference type="InterPro" id="IPR017455">
    <property type="entry name" value="Znf_FYVE-rel"/>
</dbReference>
<evidence type="ECO:0000256" key="4">
    <source>
        <dbReference type="PROSITE-ProRule" id="PRU00091"/>
    </source>
</evidence>
<proteinExistence type="predicted"/>
<organism evidence="6 7">
    <name type="scientific">Schistosoma mekongi</name>
    <name type="common">Parasitic worm</name>
    <dbReference type="NCBI Taxonomy" id="38744"/>
    <lineage>
        <taxon>Eukaryota</taxon>
        <taxon>Metazoa</taxon>
        <taxon>Spiralia</taxon>
        <taxon>Lophotrochozoa</taxon>
        <taxon>Platyhelminthes</taxon>
        <taxon>Trematoda</taxon>
        <taxon>Digenea</taxon>
        <taxon>Strigeidida</taxon>
        <taxon>Schistosomatoidea</taxon>
        <taxon>Schistosomatidae</taxon>
        <taxon>Schistosoma</taxon>
    </lineage>
</organism>
<reference evidence="6" key="2">
    <citation type="journal article" date="2023" name="Infect Dis Poverty">
        <title>Chromosome-scale genome of the human blood fluke Schistosoma mekongi and its implications for public health.</title>
        <authorList>
            <person name="Zhou M."/>
            <person name="Xu L."/>
            <person name="Xu D."/>
            <person name="Chen W."/>
            <person name="Khan J."/>
            <person name="Hu Y."/>
            <person name="Huang H."/>
            <person name="Wei H."/>
            <person name="Zhang Y."/>
            <person name="Chusongsang P."/>
            <person name="Tanasarnprasert K."/>
            <person name="Hu X."/>
            <person name="Limpanont Y."/>
            <person name="Lv Z."/>
        </authorList>
    </citation>
    <scope>NUCLEOTIDE SEQUENCE</scope>
    <source>
        <strain evidence="6">LV_2022a</strain>
    </source>
</reference>
<evidence type="ECO:0000256" key="2">
    <source>
        <dbReference type="ARBA" id="ARBA00022771"/>
    </source>
</evidence>
<keyword evidence="2 4" id="KW-0863">Zinc-finger</keyword>
<dbReference type="SUPFAM" id="SSF57903">
    <property type="entry name" value="FYVE/PHD zinc finger"/>
    <property type="match status" value="1"/>
</dbReference>
<keyword evidence="7" id="KW-1185">Reference proteome</keyword>
<dbReference type="InterPro" id="IPR013083">
    <property type="entry name" value="Znf_RING/FYVE/PHD"/>
</dbReference>
<dbReference type="InterPro" id="IPR011011">
    <property type="entry name" value="Znf_FYVE_PHD"/>
</dbReference>
<dbReference type="AlphaFoldDB" id="A0AAE1Z9G8"/>
<gene>
    <name evidence="6" type="ORF">MN116_006793</name>
</gene>
<dbReference type="EMBL" id="JALJAT010000005">
    <property type="protein sequence ID" value="KAK4469219.1"/>
    <property type="molecule type" value="Genomic_DNA"/>
</dbReference>
<protein>
    <recommendedName>
        <fullName evidence="5">FYVE-type domain-containing protein</fullName>
    </recommendedName>
</protein>
<dbReference type="Proteomes" id="UP001292079">
    <property type="component" value="Unassembled WGS sequence"/>
</dbReference>
<keyword evidence="1" id="KW-0479">Metal-binding</keyword>
<dbReference type="Gene3D" id="3.30.40.10">
    <property type="entry name" value="Zinc/RING finger domain, C3HC4 (zinc finger)"/>
    <property type="match status" value="1"/>
</dbReference>
<dbReference type="InterPro" id="IPR043548">
    <property type="entry name" value="PIKfyve"/>
</dbReference>
<accession>A0AAE1Z9G8</accession>
<sequence>MKSSNNNSKGYVSFGVPEFENSQKSSGVFKKFVNRITGRNKSPTESYEGDCISTNIVRTTEQARVDCKKDHQVLNNGTLASAKNLSEAMSAFSSPSHLPGVIRLPERRYWMQDENCKFCFECGARFTTIRRKHHCRVCGRIFCSQCSNQMVEGTQIGLDGLQRACSYCAEVLITTNTSKSENSLEKHSDRSLNTDNVHGLKKKLSLMEKSQKNISRPNSVPSHVSHLSSHNIHMNTGLLNISNSKALLNPASHLHIQAVDSINSYYLASISSTNEGKNLFPTFLPTTSSSDDHNDISPSLDPPKQTMLSIEPNTHGVVRRTPRKNKGSVLDESLNIDVYSAQFKKIYSSHSFECLPSSTSQSIFNSSSDEDILYLWSRVWANAPKDVEFSSTSVSRLTTTPTELLSHIHSISSENLTDNNSRKSLQLFRLRKESEEVYCIYGLALVYWLINNLPDLESCRIKGRLICQKFIGPWLGNRSTKS</sequence>
<dbReference type="GO" id="GO:0012506">
    <property type="term" value="C:vesicle membrane"/>
    <property type="evidence" value="ECO:0007669"/>
    <property type="project" value="TreeGrafter"/>
</dbReference>
<evidence type="ECO:0000256" key="3">
    <source>
        <dbReference type="ARBA" id="ARBA00022833"/>
    </source>
</evidence>
<evidence type="ECO:0000259" key="5">
    <source>
        <dbReference type="PROSITE" id="PS50178"/>
    </source>
</evidence>
<dbReference type="GO" id="GO:0032438">
    <property type="term" value="P:melanosome organization"/>
    <property type="evidence" value="ECO:0007669"/>
    <property type="project" value="TreeGrafter"/>
</dbReference>
<keyword evidence="3" id="KW-0862">Zinc</keyword>
<evidence type="ECO:0000256" key="1">
    <source>
        <dbReference type="ARBA" id="ARBA00022723"/>
    </source>
</evidence>
<dbReference type="PROSITE" id="PS50178">
    <property type="entry name" value="ZF_FYVE"/>
    <property type="match status" value="1"/>
</dbReference>
<dbReference type="PANTHER" id="PTHR46715">
    <property type="entry name" value="1-PHOSPHATIDYLINOSITOL 3-PHOSPHATE 5-KINASE"/>
    <property type="match status" value="1"/>
</dbReference>
<evidence type="ECO:0000313" key="6">
    <source>
        <dbReference type="EMBL" id="KAK4469219.1"/>
    </source>
</evidence>